<evidence type="ECO:0008006" key="4">
    <source>
        <dbReference type="Google" id="ProtNLM"/>
    </source>
</evidence>
<gene>
    <name evidence="2" type="ORF">KBB96_08545</name>
</gene>
<keyword evidence="1" id="KW-0732">Signal</keyword>
<name>A0A975J2N5_9BACT</name>
<feature type="chain" id="PRO_5037861764" description="PEP-CTERM sorting domain-containing protein" evidence="1">
    <location>
        <begin position="19"/>
        <end position="218"/>
    </location>
</feature>
<keyword evidence="3" id="KW-1185">Reference proteome</keyword>
<dbReference type="Gene3D" id="2.60.120.260">
    <property type="entry name" value="Galactose-binding domain-like"/>
    <property type="match status" value="1"/>
</dbReference>
<reference evidence="2" key="1">
    <citation type="submission" date="2021-04" db="EMBL/GenBank/DDBJ databases">
        <title>Luteolibacter sp. 32A isolated from the skin of an Anderson's salamander (Ambystoma andersonii).</title>
        <authorList>
            <person name="Spergser J."/>
            <person name="Busse H.-J."/>
        </authorList>
    </citation>
    <scope>NUCLEOTIDE SEQUENCE</scope>
    <source>
        <strain evidence="2">32A</strain>
    </source>
</reference>
<dbReference type="AlphaFoldDB" id="A0A975J2N5"/>
<organism evidence="2 3">
    <name type="scientific">Luteolibacter ambystomatis</name>
    <dbReference type="NCBI Taxonomy" id="2824561"/>
    <lineage>
        <taxon>Bacteria</taxon>
        <taxon>Pseudomonadati</taxon>
        <taxon>Verrucomicrobiota</taxon>
        <taxon>Verrucomicrobiia</taxon>
        <taxon>Verrucomicrobiales</taxon>
        <taxon>Verrucomicrobiaceae</taxon>
        <taxon>Luteolibacter</taxon>
    </lineage>
</organism>
<evidence type="ECO:0000256" key="1">
    <source>
        <dbReference type="SAM" id="SignalP"/>
    </source>
</evidence>
<protein>
    <recommendedName>
        <fullName evidence="4">PEP-CTERM sorting domain-containing protein</fullName>
    </recommendedName>
</protein>
<sequence length="218" mass="22206">MKSVFVLMLFLTVAGSQAATLVLTNGSFETGLSGWTTTATNITNPADPQPFATTTTAVQHTNFGTSYARLEGSNSVLAQTLASDTIQAGIYTLTWYSTDAFDDGGNNSGGRAITGGLYVGGTGSTTLLGGTATTVAGATIANLNDLGGTGTQFTYTYTVLPGDPNIGQPMSVRFTGGAIGFGGFGQVAVDNVSVDFVPEPSAALLGALGLLGLLRRRR</sequence>
<dbReference type="EMBL" id="CP073100">
    <property type="protein sequence ID" value="QUE52927.1"/>
    <property type="molecule type" value="Genomic_DNA"/>
</dbReference>
<proteinExistence type="predicted"/>
<accession>A0A975J2N5</accession>
<evidence type="ECO:0000313" key="2">
    <source>
        <dbReference type="EMBL" id="QUE52927.1"/>
    </source>
</evidence>
<dbReference type="KEGG" id="lamb:KBB96_08545"/>
<evidence type="ECO:0000313" key="3">
    <source>
        <dbReference type="Proteomes" id="UP000676169"/>
    </source>
</evidence>
<dbReference type="Proteomes" id="UP000676169">
    <property type="component" value="Chromosome"/>
</dbReference>
<feature type="signal peptide" evidence="1">
    <location>
        <begin position="1"/>
        <end position="18"/>
    </location>
</feature>
<dbReference type="RefSeq" id="WP_211634271.1">
    <property type="nucleotide sequence ID" value="NZ_CP073100.1"/>
</dbReference>